<dbReference type="InterPro" id="IPR004610">
    <property type="entry name" value="RecJ"/>
</dbReference>
<dbReference type="InterPro" id="IPR041122">
    <property type="entry name" value="RecJ_OB"/>
</dbReference>
<evidence type="ECO:0000259" key="7">
    <source>
        <dbReference type="Pfam" id="PF02272"/>
    </source>
</evidence>
<dbReference type="InterPro" id="IPR038763">
    <property type="entry name" value="DHH_sf"/>
</dbReference>
<accession>K1XWQ1</accession>
<dbReference type="PANTHER" id="PTHR30255">
    <property type="entry name" value="SINGLE-STRANDED-DNA-SPECIFIC EXONUCLEASE RECJ"/>
    <property type="match status" value="1"/>
</dbReference>
<dbReference type="Gene3D" id="3.10.310.30">
    <property type="match status" value="1"/>
</dbReference>
<dbReference type="GO" id="GO:0008409">
    <property type="term" value="F:5'-3' exonuclease activity"/>
    <property type="evidence" value="ECO:0007669"/>
    <property type="project" value="InterPro"/>
</dbReference>
<evidence type="ECO:0000256" key="4">
    <source>
        <dbReference type="ARBA" id="ARBA00022801"/>
    </source>
</evidence>
<dbReference type="AlphaFoldDB" id="K1XWQ1"/>
<keyword evidence="3" id="KW-0540">Nuclease</keyword>
<evidence type="ECO:0000256" key="2">
    <source>
        <dbReference type="ARBA" id="ARBA00019841"/>
    </source>
</evidence>
<dbReference type="Pfam" id="PF17768">
    <property type="entry name" value="RecJ_OB"/>
    <property type="match status" value="1"/>
</dbReference>
<proteinExistence type="inferred from homology"/>
<dbReference type="NCBIfam" id="TIGR00644">
    <property type="entry name" value="recJ"/>
    <property type="match status" value="1"/>
</dbReference>
<comment type="similarity">
    <text evidence="1">Belongs to the RecJ family.</text>
</comment>
<dbReference type="InterPro" id="IPR003156">
    <property type="entry name" value="DHHA1_dom"/>
</dbReference>
<keyword evidence="5" id="KW-0269">Exonuclease</keyword>
<comment type="caution">
    <text evidence="9">The sequence shown here is derived from an EMBL/GenBank/DDBJ whole genome shotgun (WGS) entry which is preliminary data.</text>
</comment>
<gene>
    <name evidence="9" type="ORF">ACD_80C00146G0008</name>
</gene>
<evidence type="ECO:0000313" key="9">
    <source>
        <dbReference type="EMBL" id="EKD24853.1"/>
    </source>
</evidence>
<dbReference type="PANTHER" id="PTHR30255:SF2">
    <property type="entry name" value="SINGLE-STRANDED-DNA-SPECIFIC EXONUCLEASE RECJ"/>
    <property type="match status" value="1"/>
</dbReference>
<evidence type="ECO:0000256" key="3">
    <source>
        <dbReference type="ARBA" id="ARBA00022722"/>
    </source>
</evidence>
<feature type="domain" description="DHHA1" evidence="7">
    <location>
        <begin position="350"/>
        <end position="445"/>
    </location>
</feature>
<evidence type="ECO:0000259" key="8">
    <source>
        <dbReference type="Pfam" id="PF17768"/>
    </source>
</evidence>
<dbReference type="Pfam" id="PF01368">
    <property type="entry name" value="DHH"/>
    <property type="match status" value="1"/>
</dbReference>
<evidence type="ECO:0000256" key="1">
    <source>
        <dbReference type="ARBA" id="ARBA00005915"/>
    </source>
</evidence>
<protein>
    <recommendedName>
        <fullName evidence="2">Single-stranded-DNA-specific exonuclease RecJ</fullName>
    </recommendedName>
</protein>
<dbReference type="InterPro" id="IPR001667">
    <property type="entry name" value="DDH_dom"/>
</dbReference>
<name>K1XWQ1_9BACT</name>
<dbReference type="Pfam" id="PF02272">
    <property type="entry name" value="DHHA1"/>
    <property type="match status" value="1"/>
</dbReference>
<evidence type="ECO:0000259" key="6">
    <source>
        <dbReference type="Pfam" id="PF01368"/>
    </source>
</evidence>
<dbReference type="GO" id="GO:0003676">
    <property type="term" value="F:nucleic acid binding"/>
    <property type="evidence" value="ECO:0007669"/>
    <property type="project" value="InterPro"/>
</dbReference>
<dbReference type="InterPro" id="IPR051673">
    <property type="entry name" value="SSDNA_exonuclease_RecJ"/>
</dbReference>
<feature type="domain" description="RecJ OB" evidence="8">
    <location>
        <begin position="460"/>
        <end position="559"/>
    </location>
</feature>
<reference evidence="9" key="1">
    <citation type="journal article" date="2012" name="Science">
        <title>Fermentation, hydrogen, and sulfur metabolism in multiple uncultivated bacterial phyla.</title>
        <authorList>
            <person name="Wrighton K.C."/>
            <person name="Thomas B.C."/>
            <person name="Sharon I."/>
            <person name="Miller C.S."/>
            <person name="Castelle C.J."/>
            <person name="VerBerkmoes N.C."/>
            <person name="Wilkins M.J."/>
            <person name="Hettich R.L."/>
            <person name="Lipton M.S."/>
            <person name="Williams K.H."/>
            <person name="Long P.E."/>
            <person name="Banfield J.F."/>
        </authorList>
    </citation>
    <scope>NUCLEOTIDE SEQUENCE [LARGE SCALE GENOMIC DNA]</scope>
</reference>
<organism evidence="9">
    <name type="scientific">uncultured bacterium</name>
    <name type="common">gcode 4</name>
    <dbReference type="NCBI Taxonomy" id="1234023"/>
    <lineage>
        <taxon>Bacteria</taxon>
        <taxon>environmental samples</taxon>
    </lineage>
</organism>
<feature type="domain" description="DDH" evidence="6">
    <location>
        <begin position="81"/>
        <end position="236"/>
    </location>
</feature>
<dbReference type="GO" id="GO:0006281">
    <property type="term" value="P:DNA repair"/>
    <property type="evidence" value="ECO:0007669"/>
    <property type="project" value="InterPro"/>
</dbReference>
<dbReference type="SUPFAM" id="SSF64182">
    <property type="entry name" value="DHH phosphoesterases"/>
    <property type="match status" value="1"/>
</dbReference>
<evidence type="ECO:0000256" key="5">
    <source>
        <dbReference type="ARBA" id="ARBA00022839"/>
    </source>
</evidence>
<dbReference type="GO" id="GO:0006310">
    <property type="term" value="P:DNA recombination"/>
    <property type="evidence" value="ECO:0007669"/>
    <property type="project" value="InterPro"/>
</dbReference>
<sequence length="569" mass="66283">MFQCLPSSILLTIALNMKYHVLRDNPDENLLTRLFKIRWIDDAIESFLDPKLNDYRLDPFLLNDMGKAVERIYNAIQNQEKIMIFWDYDVDGITSSYILYECITRFLKYKNISIQYPNRIKEGYGMKKLHIDDMKQKWVQLIITVDNGITSIQEAIYAKEQEVDLIITDHHQPLEILPAAFALVNPQVSPDYPFKWLAGVGVAFKLICALLAKSDLNQNERNRIFNYFLPIVAIGTVADIVPLVHENRIIVKKWLELLNSRKDLPAWLKGFLEYLNIKWAIESYHIWFIIWPRINAGGRISSPYDSLHVLLYSGEKQLEYLDRLEAINTERRKMQENMFKEAEAVLDLSKKMLVASHGEFHEGIVGIISGRITEKYNKPSMILKINEEKQIGVASLRWPAYFSVIDMLKKNGDLLERFGGHRWAGGLSVKLENLDALIERFNNHCEEIISDDHLIKSVNVDTKIYEHERNDDTLTKIDRLAPFGEGNKEPVFLLENVSIQKIEKIGFKGKWHLKIHARFGDKKIVSMFRSRGDEVEELITRHQTPVSLIGKIRKDTFNGWFYLEWVDIQ</sequence>
<keyword evidence="4" id="KW-0378">Hydrolase</keyword>
<dbReference type="EMBL" id="AMFJ01036153">
    <property type="protein sequence ID" value="EKD24853.1"/>
    <property type="molecule type" value="Genomic_DNA"/>
</dbReference>
<dbReference type="Gene3D" id="3.90.1640.30">
    <property type="match status" value="1"/>
</dbReference>